<dbReference type="GO" id="GO:0060628">
    <property type="term" value="P:regulation of ER to Golgi vesicle-mediated transport"/>
    <property type="evidence" value="ECO:0007669"/>
    <property type="project" value="TreeGrafter"/>
</dbReference>
<dbReference type="Proteomes" id="UP000011715">
    <property type="component" value="Unassembled WGS sequence"/>
</dbReference>
<dbReference type="InterPro" id="IPR042044">
    <property type="entry name" value="EXOC6PINT-1/Sec15/Tip20_C_dom2"/>
</dbReference>
<dbReference type="PANTHER" id="PTHR13520:SF0">
    <property type="entry name" value="RAD50-INTERACTING PROTEIN 1"/>
    <property type="match status" value="1"/>
</dbReference>
<gene>
    <name evidence="2" type="ORF">MAPG_03810</name>
</gene>
<dbReference type="PANTHER" id="PTHR13520">
    <property type="entry name" value="RAD50-INTERACTING PROTEIN 1 RINT-1"/>
    <property type="match status" value="1"/>
</dbReference>
<dbReference type="EMBL" id="ADBL01000904">
    <property type="status" value="NOT_ANNOTATED_CDS"/>
    <property type="molecule type" value="Genomic_DNA"/>
</dbReference>
<organism evidence="3 4">
    <name type="scientific">Magnaporthiopsis poae (strain ATCC 64411 / 73-15)</name>
    <name type="common">Kentucky bluegrass fungus</name>
    <name type="synonym">Magnaporthe poae</name>
    <dbReference type="NCBI Taxonomy" id="644358"/>
    <lineage>
        <taxon>Eukaryota</taxon>
        <taxon>Fungi</taxon>
        <taxon>Dikarya</taxon>
        <taxon>Ascomycota</taxon>
        <taxon>Pezizomycotina</taxon>
        <taxon>Sordariomycetes</taxon>
        <taxon>Sordariomycetidae</taxon>
        <taxon>Magnaporthales</taxon>
        <taxon>Magnaporthaceae</taxon>
        <taxon>Magnaporthiopsis</taxon>
    </lineage>
</organism>
<dbReference type="EMBL" id="GL876968">
    <property type="protein sequence ID" value="KLU84774.1"/>
    <property type="molecule type" value="Genomic_DNA"/>
</dbReference>
<evidence type="ECO:0000256" key="1">
    <source>
        <dbReference type="SAM" id="Coils"/>
    </source>
</evidence>
<dbReference type="GO" id="GO:0070939">
    <property type="term" value="C:Dsl1/NZR complex"/>
    <property type="evidence" value="ECO:0007669"/>
    <property type="project" value="InterPro"/>
</dbReference>
<dbReference type="OrthoDB" id="2189254at2759"/>
<dbReference type="AlphaFoldDB" id="A0A0C4DV11"/>
<evidence type="ECO:0000313" key="3">
    <source>
        <dbReference type="EnsemblFungi" id="MAPG_03810T0"/>
    </source>
</evidence>
<dbReference type="EnsemblFungi" id="MAPG_03810T0">
    <property type="protein sequence ID" value="MAPG_03810T0"/>
    <property type="gene ID" value="MAPG_03810"/>
</dbReference>
<reference evidence="3" key="5">
    <citation type="submission" date="2015-06" db="UniProtKB">
        <authorList>
            <consortium name="EnsemblFungi"/>
        </authorList>
    </citation>
    <scope>IDENTIFICATION</scope>
    <source>
        <strain evidence="3">ATCC 64411</strain>
    </source>
</reference>
<evidence type="ECO:0000313" key="4">
    <source>
        <dbReference type="Proteomes" id="UP000011715"/>
    </source>
</evidence>
<feature type="coiled-coil region" evidence="1">
    <location>
        <begin position="31"/>
        <end position="58"/>
    </location>
</feature>
<name>A0A0C4DV11_MAGP6</name>
<dbReference type="GO" id="GO:0006890">
    <property type="term" value="P:retrograde vesicle-mediated transport, Golgi to endoplasmic reticulum"/>
    <property type="evidence" value="ECO:0007669"/>
    <property type="project" value="InterPro"/>
</dbReference>
<reference evidence="2" key="2">
    <citation type="submission" date="2010-05" db="EMBL/GenBank/DDBJ databases">
        <title>The Genome Sequence of Magnaporthe poae strain ATCC 64411.</title>
        <authorList>
            <consortium name="The Broad Institute Genome Sequencing Platform"/>
            <consortium name="Broad Institute Genome Sequencing Center for Infectious Disease"/>
            <person name="Ma L.-J."/>
            <person name="Dead R."/>
            <person name="Young S."/>
            <person name="Zeng Q."/>
            <person name="Koehrsen M."/>
            <person name="Alvarado L."/>
            <person name="Berlin A."/>
            <person name="Chapman S.B."/>
            <person name="Chen Z."/>
            <person name="Freedman E."/>
            <person name="Gellesch M."/>
            <person name="Goldberg J."/>
            <person name="Griggs A."/>
            <person name="Gujja S."/>
            <person name="Heilman E.R."/>
            <person name="Heiman D."/>
            <person name="Hepburn T."/>
            <person name="Howarth C."/>
            <person name="Jen D."/>
            <person name="Larson L."/>
            <person name="Mehta T."/>
            <person name="Neiman D."/>
            <person name="Pearson M."/>
            <person name="Roberts A."/>
            <person name="Saif S."/>
            <person name="Shea T."/>
            <person name="Shenoy N."/>
            <person name="Sisk P."/>
            <person name="Stolte C."/>
            <person name="Sykes S."/>
            <person name="Walk T."/>
            <person name="White J."/>
            <person name="Yandava C."/>
            <person name="Haas B."/>
            <person name="Nusbaum C."/>
            <person name="Birren B."/>
        </authorList>
    </citation>
    <scope>NUCLEOTIDE SEQUENCE</scope>
    <source>
        <strain evidence="2">ATCC 64411</strain>
    </source>
</reference>
<sequence length="797" mass="89043">MEDPLQEVRVQDFIEDKLQSTTDIDHLDDLLASVELQRTQLQIQLDDATKELDAARRSGVDRQESLARRIDDFDTLQRSIDVRLQIVASSDAPDEAIRRLEPPMRRLHRVSLALDYLCLLRDVETLRAEARSHLPGSPKAALQPYARLRQLSARLRELQVPADGAATHLVAHVDAVAEALWSEMKATMSDEMRALLAERKWPSSVQPDLLVDEEWRGCFEKLVDLQIPEILYDSTIVPLLPIDVMAQIWVKEFRYHFLGNRPTANNRLIGQHCFPWVLRLVSTWEDFFRDNFGYTLSSKLGDTPAATKLVYMDPVCALITSLLPVLREKVSAAAAEAVLDPSLLSSFIGQLLTFDEDIRTRFGYDDSDGGDGSGWDGLTAGVLETHFVAWLQGEKDFALTRFKAIMDSAEARAIDYDYGGPGKTKPTFAASRVTDLLKSVTSQYERVRRFSHRLRFLIDIQLAILDEFHDYLRGSLEAYMALTSTFARTLQGATKEQLAALEGTGALEVLCKVYGGADHVVNALEDWSNEEFFVVFWQELQDRAKKKEGQESIAGGLSFEDVKERTSAAVGSDGDGAGAVIFDEIIAAYSARRKAALKLIVSSLADAHYTAFRPYLRLGQWTTISDDPSQADPSQLAISPELDEPLRIIKRNLDFLHRALSTAAFRRVWREALDKLNDALWDGVLMGHSFTAFGAAQFARDLQAVTSLVERYIPDGSAMLLSVQEGIRLLSLPLDPPGDAEDNSRAGGQSVITLRQANDRILMDDADARKLLEELGIETLTLANARHILQRRVEVSA</sequence>
<reference evidence="3" key="4">
    <citation type="journal article" date="2015" name="G3 (Bethesda)">
        <title>Genome sequences of three phytopathogenic species of the Magnaporthaceae family of fungi.</title>
        <authorList>
            <person name="Okagaki L.H."/>
            <person name="Nunes C.C."/>
            <person name="Sailsbery J."/>
            <person name="Clay B."/>
            <person name="Brown D."/>
            <person name="John T."/>
            <person name="Oh Y."/>
            <person name="Young N."/>
            <person name="Fitzgerald M."/>
            <person name="Haas B.J."/>
            <person name="Zeng Q."/>
            <person name="Young S."/>
            <person name="Adiconis X."/>
            <person name="Fan L."/>
            <person name="Levin J.Z."/>
            <person name="Mitchell T.K."/>
            <person name="Okubara P.A."/>
            <person name="Farman M.L."/>
            <person name="Kohn L.M."/>
            <person name="Birren B."/>
            <person name="Ma L.-J."/>
            <person name="Dean R.A."/>
        </authorList>
    </citation>
    <scope>NUCLEOTIDE SEQUENCE</scope>
    <source>
        <strain evidence="3">ATCC 64411 / 73-15</strain>
    </source>
</reference>
<protein>
    <submittedName>
        <fullName evidence="2">RINT-1 family protein</fullName>
    </submittedName>
</protein>
<dbReference type="GO" id="GO:0006888">
    <property type="term" value="P:endoplasmic reticulum to Golgi vesicle-mediated transport"/>
    <property type="evidence" value="ECO:0007669"/>
    <property type="project" value="InterPro"/>
</dbReference>
<dbReference type="eggNOG" id="KOG2218">
    <property type="taxonomic scope" value="Eukaryota"/>
</dbReference>
<dbReference type="InterPro" id="IPR007528">
    <property type="entry name" value="RINT1_Tip20"/>
</dbReference>
<reference evidence="4" key="1">
    <citation type="submission" date="2010-05" db="EMBL/GenBank/DDBJ databases">
        <title>The genome sequence of Magnaporthe poae strain ATCC 64411.</title>
        <authorList>
            <person name="Ma L.-J."/>
            <person name="Dead R."/>
            <person name="Young S."/>
            <person name="Zeng Q."/>
            <person name="Koehrsen M."/>
            <person name="Alvarado L."/>
            <person name="Berlin A."/>
            <person name="Chapman S.B."/>
            <person name="Chen Z."/>
            <person name="Freedman E."/>
            <person name="Gellesch M."/>
            <person name="Goldberg J."/>
            <person name="Griggs A."/>
            <person name="Gujja S."/>
            <person name="Heilman E.R."/>
            <person name="Heiman D."/>
            <person name="Hepburn T."/>
            <person name="Howarth C."/>
            <person name="Jen D."/>
            <person name="Larson L."/>
            <person name="Mehta T."/>
            <person name="Neiman D."/>
            <person name="Pearson M."/>
            <person name="Roberts A."/>
            <person name="Saif S."/>
            <person name="Shea T."/>
            <person name="Shenoy N."/>
            <person name="Sisk P."/>
            <person name="Stolte C."/>
            <person name="Sykes S."/>
            <person name="Walk T."/>
            <person name="White J."/>
            <person name="Yandava C."/>
            <person name="Haas B."/>
            <person name="Nusbaum C."/>
            <person name="Birren B."/>
        </authorList>
    </citation>
    <scope>NUCLEOTIDE SEQUENCE [LARGE SCALE GENOMIC DNA]</scope>
    <source>
        <strain evidence="4">ATCC 64411 / 73-15</strain>
    </source>
</reference>
<dbReference type="Gene3D" id="1.20.58.670">
    <property type="entry name" value="Dsl1p vesicle tethering complex, Tip20p subunit, domain D"/>
    <property type="match status" value="1"/>
</dbReference>
<keyword evidence="1" id="KW-0175">Coiled coil</keyword>
<dbReference type="VEuPathDB" id="FungiDB:MAPG_03810"/>
<dbReference type="OMA" id="GMTWEVL"/>
<evidence type="ECO:0000313" key="2">
    <source>
        <dbReference type="EMBL" id="KLU84774.1"/>
    </source>
</evidence>
<proteinExistence type="predicted"/>
<dbReference type="STRING" id="644358.A0A0C4DV11"/>
<dbReference type="Pfam" id="PF04437">
    <property type="entry name" value="RINT1_TIP1"/>
    <property type="match status" value="1"/>
</dbReference>
<reference evidence="2" key="3">
    <citation type="submission" date="2011-03" db="EMBL/GenBank/DDBJ databases">
        <title>Annotation of Magnaporthe poae ATCC 64411.</title>
        <authorList>
            <person name="Ma L.-J."/>
            <person name="Dead R."/>
            <person name="Young S.K."/>
            <person name="Zeng Q."/>
            <person name="Gargeya S."/>
            <person name="Fitzgerald M."/>
            <person name="Haas B."/>
            <person name="Abouelleil A."/>
            <person name="Alvarado L."/>
            <person name="Arachchi H.M."/>
            <person name="Berlin A."/>
            <person name="Brown A."/>
            <person name="Chapman S.B."/>
            <person name="Chen Z."/>
            <person name="Dunbar C."/>
            <person name="Freedman E."/>
            <person name="Gearin G."/>
            <person name="Gellesch M."/>
            <person name="Goldberg J."/>
            <person name="Griggs A."/>
            <person name="Gujja S."/>
            <person name="Heiman D."/>
            <person name="Howarth C."/>
            <person name="Larson L."/>
            <person name="Lui A."/>
            <person name="MacDonald P.J.P."/>
            <person name="Mehta T."/>
            <person name="Montmayeur A."/>
            <person name="Murphy C."/>
            <person name="Neiman D."/>
            <person name="Pearson M."/>
            <person name="Priest M."/>
            <person name="Roberts A."/>
            <person name="Saif S."/>
            <person name="Shea T."/>
            <person name="Shenoy N."/>
            <person name="Sisk P."/>
            <person name="Stolte C."/>
            <person name="Sykes S."/>
            <person name="Yandava C."/>
            <person name="Wortman J."/>
            <person name="Nusbaum C."/>
            <person name="Birren B."/>
        </authorList>
    </citation>
    <scope>NUCLEOTIDE SEQUENCE</scope>
    <source>
        <strain evidence="2">ATCC 64411</strain>
    </source>
</reference>
<accession>A0A0C4DV11</accession>
<keyword evidence="4" id="KW-1185">Reference proteome</keyword>
<dbReference type="PROSITE" id="PS51386">
    <property type="entry name" value="RINT1_TIP20"/>
    <property type="match status" value="1"/>
</dbReference>